<protein>
    <submittedName>
        <fullName evidence="4">S-layer homology domain-containing protein</fullName>
    </submittedName>
</protein>
<dbReference type="InterPro" id="IPR051465">
    <property type="entry name" value="Cell_Envelope_Struct_Comp"/>
</dbReference>
<dbReference type="InterPro" id="IPR008930">
    <property type="entry name" value="Terpenoid_cyclase/PrenylTrfase"/>
</dbReference>
<feature type="domain" description="SLH" evidence="3">
    <location>
        <begin position="367"/>
        <end position="426"/>
    </location>
</feature>
<dbReference type="Pfam" id="PF00395">
    <property type="entry name" value="SLH"/>
    <property type="match status" value="2"/>
</dbReference>
<evidence type="ECO:0000259" key="3">
    <source>
        <dbReference type="PROSITE" id="PS51272"/>
    </source>
</evidence>
<dbReference type="CDD" id="cd00688">
    <property type="entry name" value="ISOPREN_C2_like"/>
    <property type="match status" value="1"/>
</dbReference>
<gene>
    <name evidence="4" type="ORF">H8S62_06345</name>
</gene>
<dbReference type="InterPro" id="IPR001119">
    <property type="entry name" value="SLH_dom"/>
</dbReference>
<sequence>MKERLKRGAAALLALIMVLGLSGNAFAAVSDDTLTAAIEDTAQYIYETVKSPQVGSIGGEWAVLGLVRSGYTVPEEYYQDYYATVESYVRACKGELHDKKYTEYSRVIVALSAIGKDARSVAGYDLTKALGDYDKTIWQGLNGPIWALIALDSRDYPMPVNPEAKTQATRQMYIDRILECQLPDGGWSLFGGTEAAGSGDGVSDPDITGMALQALAKYQDQPAVAEATEEALACMSKKQSTDGGFASWGTANSESVVQMIVALCELGISLDDPRFVKGGNTMLDNLMTFYQPGNGFLHTQNGSGSNQMATEQAFYGMVAAQRARQNKNSLYRMGDAITVAEGEETPSGAGLEGKHADVKAVPITQMGKTFDDITGANAHENQPAIEALAARGIIDGMGDGLFHPEASMTRAQFAAIVVRALGLTPAASEAFTDVPSTAWYAPYVGTASTYGLINGVGEGRFNPDGTITKQEAAVMVARAAKLCGMDTALDTAAVRDVLAQFTDYVTTPEWAREGLAFCYQEGILDDSAMEIQGKTEILRCEIAQMLYNLLSSAKLL</sequence>
<name>A0A8J6JIA4_9FIRM</name>
<reference evidence="4" key="1">
    <citation type="submission" date="2020-08" db="EMBL/GenBank/DDBJ databases">
        <title>Genome public.</title>
        <authorList>
            <person name="Liu C."/>
            <person name="Sun Q."/>
        </authorList>
    </citation>
    <scope>NUCLEOTIDE SEQUENCE</scope>
    <source>
        <strain evidence="4">NSJ-52</strain>
    </source>
</reference>
<evidence type="ECO:0000256" key="1">
    <source>
        <dbReference type="ARBA" id="ARBA00022737"/>
    </source>
</evidence>
<evidence type="ECO:0000256" key="2">
    <source>
        <dbReference type="SAM" id="SignalP"/>
    </source>
</evidence>
<feature type="domain" description="SLH" evidence="3">
    <location>
        <begin position="427"/>
        <end position="490"/>
    </location>
</feature>
<keyword evidence="5" id="KW-1185">Reference proteome</keyword>
<keyword evidence="2" id="KW-0732">Signal</keyword>
<feature type="signal peptide" evidence="2">
    <location>
        <begin position="1"/>
        <end position="27"/>
    </location>
</feature>
<keyword evidence="1" id="KW-0677">Repeat</keyword>
<comment type="caution">
    <text evidence="4">The sequence shown here is derived from an EMBL/GenBank/DDBJ whole genome shotgun (WGS) entry which is preliminary data.</text>
</comment>
<dbReference type="EMBL" id="JACOPQ010000004">
    <property type="protein sequence ID" value="MBC5736628.1"/>
    <property type="molecule type" value="Genomic_DNA"/>
</dbReference>
<dbReference type="PROSITE" id="PS51272">
    <property type="entry name" value="SLH"/>
    <property type="match status" value="3"/>
</dbReference>
<organism evidence="4 5">
    <name type="scientific">Lawsonibacter faecis</name>
    <dbReference type="NCBI Taxonomy" id="2763052"/>
    <lineage>
        <taxon>Bacteria</taxon>
        <taxon>Bacillati</taxon>
        <taxon>Bacillota</taxon>
        <taxon>Clostridia</taxon>
        <taxon>Eubacteriales</taxon>
        <taxon>Oscillospiraceae</taxon>
        <taxon>Lawsonibacter</taxon>
    </lineage>
</organism>
<dbReference type="Proteomes" id="UP000607645">
    <property type="component" value="Unassembled WGS sequence"/>
</dbReference>
<dbReference type="RefSeq" id="WP_155151080.1">
    <property type="nucleotide sequence ID" value="NZ_JACOPQ010000004.1"/>
</dbReference>
<evidence type="ECO:0000313" key="4">
    <source>
        <dbReference type="EMBL" id="MBC5736628.1"/>
    </source>
</evidence>
<dbReference type="PANTHER" id="PTHR43308:SF5">
    <property type="entry name" value="S-LAYER PROTEIN _ PEPTIDOGLYCAN ENDO-BETA-N-ACETYLGLUCOSAMINIDASE"/>
    <property type="match status" value="1"/>
</dbReference>
<dbReference type="SUPFAM" id="SSF48239">
    <property type="entry name" value="Terpenoid cyclases/Protein prenyltransferases"/>
    <property type="match status" value="1"/>
</dbReference>
<feature type="chain" id="PRO_5035290645" evidence="2">
    <location>
        <begin position="28"/>
        <end position="556"/>
    </location>
</feature>
<accession>A0A8J6JIA4</accession>
<evidence type="ECO:0000313" key="5">
    <source>
        <dbReference type="Proteomes" id="UP000607645"/>
    </source>
</evidence>
<dbReference type="PANTHER" id="PTHR43308">
    <property type="entry name" value="OUTER MEMBRANE PROTEIN ALPHA-RELATED"/>
    <property type="match status" value="1"/>
</dbReference>
<proteinExistence type="predicted"/>
<feature type="domain" description="SLH" evidence="3">
    <location>
        <begin position="498"/>
        <end position="556"/>
    </location>
</feature>
<dbReference type="Gene3D" id="1.50.10.20">
    <property type="match status" value="1"/>
</dbReference>
<dbReference type="AlphaFoldDB" id="A0A8J6JIA4"/>